<evidence type="ECO:0000313" key="1">
    <source>
        <dbReference type="EMBL" id="KAJ7620292.1"/>
    </source>
</evidence>
<name>A0AAD7BGA6_9AGAR</name>
<comment type="caution">
    <text evidence="1">The sequence shown here is derived from an EMBL/GenBank/DDBJ whole genome shotgun (WGS) entry which is preliminary data.</text>
</comment>
<accession>A0AAD7BGA6</accession>
<evidence type="ECO:0000313" key="2">
    <source>
        <dbReference type="Proteomes" id="UP001221142"/>
    </source>
</evidence>
<dbReference type="Proteomes" id="UP001221142">
    <property type="component" value="Unassembled WGS sequence"/>
</dbReference>
<evidence type="ECO:0008006" key="3">
    <source>
        <dbReference type="Google" id="ProtNLM"/>
    </source>
</evidence>
<dbReference type="AlphaFoldDB" id="A0AAD7BGA6"/>
<keyword evidence="2" id="KW-1185">Reference proteome</keyword>
<dbReference type="Gene3D" id="1.10.510.10">
    <property type="entry name" value="Transferase(Phosphotransferase) domain 1"/>
    <property type="match status" value="1"/>
</dbReference>
<sequence>MKPAIHGLISDYHPASSLSQTMDSLHPDTEKLVLIPADDETDDAKAHPPVVVSRPQSVPWSVKIAWATDIAASVAWLHSRDTPWGDLKTDNIVLCTDGHCRLIDYYPGGRTLPWCPPKADVQRPQRWHETAEGDVFALGLVLWAVAMEVGDFTREREYVTPVLIWGEGIPLWFQRLAASCVEQGCQSASVCSVCLRKTDG</sequence>
<dbReference type="EMBL" id="JARKIF010000017">
    <property type="protein sequence ID" value="KAJ7620292.1"/>
    <property type="molecule type" value="Genomic_DNA"/>
</dbReference>
<reference evidence="1" key="1">
    <citation type="submission" date="2023-03" db="EMBL/GenBank/DDBJ databases">
        <title>Massive genome expansion in bonnet fungi (Mycena s.s.) driven by repeated elements and novel gene families across ecological guilds.</title>
        <authorList>
            <consortium name="Lawrence Berkeley National Laboratory"/>
            <person name="Harder C.B."/>
            <person name="Miyauchi S."/>
            <person name="Viragh M."/>
            <person name="Kuo A."/>
            <person name="Thoen E."/>
            <person name="Andreopoulos B."/>
            <person name="Lu D."/>
            <person name="Skrede I."/>
            <person name="Drula E."/>
            <person name="Henrissat B."/>
            <person name="Morin E."/>
            <person name="Kohler A."/>
            <person name="Barry K."/>
            <person name="LaButti K."/>
            <person name="Morin E."/>
            <person name="Salamov A."/>
            <person name="Lipzen A."/>
            <person name="Mereny Z."/>
            <person name="Hegedus B."/>
            <person name="Baldrian P."/>
            <person name="Stursova M."/>
            <person name="Weitz H."/>
            <person name="Taylor A."/>
            <person name="Grigoriev I.V."/>
            <person name="Nagy L.G."/>
            <person name="Martin F."/>
            <person name="Kauserud H."/>
        </authorList>
    </citation>
    <scope>NUCLEOTIDE SEQUENCE</scope>
    <source>
        <strain evidence="1">9284</strain>
    </source>
</reference>
<dbReference type="InterPro" id="IPR011009">
    <property type="entry name" value="Kinase-like_dom_sf"/>
</dbReference>
<protein>
    <recommendedName>
        <fullName evidence="3">Protein kinase domain-containing protein</fullName>
    </recommendedName>
</protein>
<proteinExistence type="predicted"/>
<dbReference type="SUPFAM" id="SSF56112">
    <property type="entry name" value="Protein kinase-like (PK-like)"/>
    <property type="match status" value="1"/>
</dbReference>
<gene>
    <name evidence="1" type="ORF">FB45DRAFT_929897</name>
</gene>
<organism evidence="1 2">
    <name type="scientific">Roridomyces roridus</name>
    <dbReference type="NCBI Taxonomy" id="1738132"/>
    <lineage>
        <taxon>Eukaryota</taxon>
        <taxon>Fungi</taxon>
        <taxon>Dikarya</taxon>
        <taxon>Basidiomycota</taxon>
        <taxon>Agaricomycotina</taxon>
        <taxon>Agaricomycetes</taxon>
        <taxon>Agaricomycetidae</taxon>
        <taxon>Agaricales</taxon>
        <taxon>Marasmiineae</taxon>
        <taxon>Mycenaceae</taxon>
        <taxon>Roridomyces</taxon>
    </lineage>
</organism>